<name>A0ABT6N6C3_9SPHN</name>
<reference evidence="3" key="1">
    <citation type="submission" date="2023-04" db="EMBL/GenBank/DDBJ databases">
        <title>Sphingomonas sp. MAHUQ-71 isolated from rice field.</title>
        <authorList>
            <person name="Huq M.A."/>
        </authorList>
    </citation>
    <scope>NUCLEOTIDE SEQUENCE</scope>
    <source>
        <strain evidence="3">MAHUQ-71</strain>
    </source>
</reference>
<dbReference type="EMBL" id="JARYGZ010000003">
    <property type="protein sequence ID" value="MDH7640672.1"/>
    <property type="molecule type" value="Genomic_DNA"/>
</dbReference>
<dbReference type="RefSeq" id="WP_281046020.1">
    <property type="nucleotide sequence ID" value="NZ_JARYGZ010000003.1"/>
</dbReference>
<proteinExistence type="predicted"/>
<feature type="compositionally biased region" description="Gly residues" evidence="1">
    <location>
        <begin position="81"/>
        <end position="111"/>
    </location>
</feature>
<dbReference type="PROSITE" id="PS00636">
    <property type="entry name" value="DNAJ_1"/>
    <property type="match status" value="1"/>
</dbReference>
<dbReference type="Pfam" id="PF01556">
    <property type="entry name" value="DnaJ_C"/>
    <property type="match status" value="1"/>
</dbReference>
<accession>A0ABT6N6C3</accession>
<keyword evidence="4" id="KW-1185">Reference proteome</keyword>
<protein>
    <submittedName>
        <fullName evidence="3">DnaJ C-terminal domain-containing protein</fullName>
    </submittedName>
</protein>
<dbReference type="SUPFAM" id="SSF49493">
    <property type="entry name" value="HSP40/DnaJ peptide-binding domain"/>
    <property type="match status" value="2"/>
</dbReference>
<dbReference type="PANTHER" id="PTHR43096:SF10">
    <property type="entry name" value="CHAPERONE PROTEIN DNAJ A6, CHLOROPLASTIC"/>
    <property type="match status" value="1"/>
</dbReference>
<evidence type="ECO:0000313" key="3">
    <source>
        <dbReference type="EMBL" id="MDH7640672.1"/>
    </source>
</evidence>
<dbReference type="InterPro" id="IPR018253">
    <property type="entry name" value="DnaJ_domain_CS"/>
</dbReference>
<dbReference type="InterPro" id="IPR008971">
    <property type="entry name" value="HSP40/DnaJ_pept-bd"/>
</dbReference>
<dbReference type="Gene3D" id="1.10.287.110">
    <property type="entry name" value="DnaJ domain"/>
    <property type="match status" value="1"/>
</dbReference>
<dbReference type="PROSITE" id="PS50076">
    <property type="entry name" value="DNAJ_2"/>
    <property type="match status" value="1"/>
</dbReference>
<comment type="caution">
    <text evidence="3">The sequence shown here is derived from an EMBL/GenBank/DDBJ whole genome shotgun (WGS) entry which is preliminary data.</text>
</comment>
<feature type="compositionally biased region" description="Gly residues" evidence="1">
    <location>
        <begin position="125"/>
        <end position="140"/>
    </location>
</feature>
<dbReference type="Gene3D" id="2.60.260.20">
    <property type="entry name" value="Urease metallochaperone UreE, N-terminal domain"/>
    <property type="match status" value="2"/>
</dbReference>
<dbReference type="SMART" id="SM00271">
    <property type="entry name" value="DnaJ"/>
    <property type="match status" value="1"/>
</dbReference>
<dbReference type="CDD" id="cd10747">
    <property type="entry name" value="DnaJ_C"/>
    <property type="match status" value="1"/>
</dbReference>
<evidence type="ECO:0000313" key="4">
    <source>
        <dbReference type="Proteomes" id="UP001160625"/>
    </source>
</evidence>
<sequence>MADPYSTLNVARNADEKAIKSAYRKLAKELHPDRNQDNPKAADRFAAVTQAYDLLSDKDKRAQYDRGEIDENGQPKMPFGFGGAGGGGNPFGGRGGFRPGAGPGGAGGFQGESGDFSSIFDELFGGAGGGGGGPFGGGRRGGARPQPKGADVTYRLSVSFEDAAALRPQRVSLANGKTIELKLPAGVETGTQRRLPNQGEAGPAGPGDAIVTIEVQPHRFFKREGDNVLLDLPVRLDEAVLGAKVKVPTVDGAVMVTIPKGSTSGKTLRLGGKGFHKEGGARGDQLVTLLVDLPAADAELEKLVESWTGDRDRNPRAGLGV</sequence>
<feature type="region of interest" description="Disordered" evidence="1">
    <location>
        <begin position="81"/>
        <end position="150"/>
    </location>
</feature>
<dbReference type="CDD" id="cd06257">
    <property type="entry name" value="DnaJ"/>
    <property type="match status" value="1"/>
</dbReference>
<feature type="region of interest" description="Disordered" evidence="1">
    <location>
        <begin position="187"/>
        <end position="207"/>
    </location>
</feature>
<organism evidence="3 4">
    <name type="scientific">Sphingomonas oryzagri</name>
    <dbReference type="NCBI Taxonomy" id="3042314"/>
    <lineage>
        <taxon>Bacteria</taxon>
        <taxon>Pseudomonadati</taxon>
        <taxon>Pseudomonadota</taxon>
        <taxon>Alphaproteobacteria</taxon>
        <taxon>Sphingomonadales</taxon>
        <taxon>Sphingomonadaceae</taxon>
        <taxon>Sphingomonas</taxon>
    </lineage>
</organism>
<dbReference type="InterPro" id="IPR036869">
    <property type="entry name" value="J_dom_sf"/>
</dbReference>
<dbReference type="InterPro" id="IPR002939">
    <property type="entry name" value="DnaJ_C"/>
</dbReference>
<feature type="domain" description="J" evidence="2">
    <location>
        <begin position="3"/>
        <end position="68"/>
    </location>
</feature>
<dbReference type="SUPFAM" id="SSF46565">
    <property type="entry name" value="Chaperone J-domain"/>
    <property type="match status" value="1"/>
</dbReference>
<evidence type="ECO:0000256" key="1">
    <source>
        <dbReference type="SAM" id="MobiDB-lite"/>
    </source>
</evidence>
<dbReference type="PANTHER" id="PTHR43096">
    <property type="entry name" value="DNAJ HOMOLOG 1, MITOCHONDRIAL-RELATED"/>
    <property type="match status" value="1"/>
</dbReference>
<dbReference type="PRINTS" id="PR00625">
    <property type="entry name" value="JDOMAIN"/>
</dbReference>
<dbReference type="InterPro" id="IPR001623">
    <property type="entry name" value="DnaJ_domain"/>
</dbReference>
<dbReference type="Proteomes" id="UP001160625">
    <property type="component" value="Unassembled WGS sequence"/>
</dbReference>
<gene>
    <name evidence="3" type="ORF">QGN17_18205</name>
</gene>
<evidence type="ECO:0000259" key="2">
    <source>
        <dbReference type="PROSITE" id="PS50076"/>
    </source>
</evidence>
<dbReference type="Pfam" id="PF00226">
    <property type="entry name" value="DnaJ"/>
    <property type="match status" value="1"/>
</dbReference>